<evidence type="ECO:0000313" key="1">
    <source>
        <dbReference type="EMBL" id="UPK91303.1"/>
    </source>
</evidence>
<evidence type="ECO:0000313" key="2">
    <source>
        <dbReference type="Proteomes" id="UP000830768"/>
    </source>
</evidence>
<dbReference type="EMBL" id="CP090031">
    <property type="protein sequence ID" value="UPK91303.1"/>
    <property type="molecule type" value="Genomic_DNA"/>
</dbReference>
<organism evidence="1 2">
    <name type="scientific">Fusarium solani subsp. cucurbitae</name>
    <name type="common">Neocosmosporum cucurbitae</name>
    <dbReference type="NCBI Taxonomy" id="2747967"/>
    <lineage>
        <taxon>Eukaryota</taxon>
        <taxon>Fungi</taxon>
        <taxon>Dikarya</taxon>
        <taxon>Ascomycota</taxon>
        <taxon>Pezizomycotina</taxon>
        <taxon>Sordariomycetes</taxon>
        <taxon>Hypocreomycetidae</taxon>
        <taxon>Hypocreales</taxon>
        <taxon>Nectriaceae</taxon>
        <taxon>Fusarium</taxon>
        <taxon>Fusarium solani species complex</taxon>
    </lineage>
</organism>
<keyword evidence="2" id="KW-1185">Reference proteome</keyword>
<proteinExistence type="predicted"/>
<protein>
    <submittedName>
        <fullName evidence="1">Uncharacterized protein</fullName>
    </submittedName>
</protein>
<name>A0ACD3YR20_FUSSC</name>
<reference evidence="1" key="1">
    <citation type="submission" date="2021-11" db="EMBL/GenBank/DDBJ databases">
        <title>Fusarium solani-melongenae Genome sequencing and assembly.</title>
        <authorList>
            <person name="Xie S."/>
            <person name="Huang L."/>
            <person name="Zhang X."/>
        </authorList>
    </citation>
    <scope>NUCLEOTIDE SEQUENCE</scope>
    <source>
        <strain evidence="1">CRI 24-3</strain>
    </source>
</reference>
<gene>
    <name evidence="1" type="ORF">LCI18_002238</name>
</gene>
<dbReference type="Proteomes" id="UP000830768">
    <property type="component" value="Chromosome 2"/>
</dbReference>
<accession>A0ACD3YR20</accession>
<sequence>MVTQVPQLGTAVDSSPSISTEKIPQEQLSSEPLIVADWIPEAETKLRRKLDFTILPILILGLFALQLDKSNISYALATSFTKDLGIDNNNVNYGNQLMLAAIVIFEIPSNMVLSRIVATAQTAIHNLAGFYATRFILGMWEAGYFAASLTILASFYTRREMAMRVTLTLLDPPLMMLLVRIGCSSLVVYSLSLSASFSSSSCLDTVPLCGFEQLDFFNDEERRILNNRVVLDDPRKVVRLSGIGPKRAFRIVLTSFRISGHFGINVIPLTPKGGLGVYSPTIIKNLGFSATTASFLSYVHHFGVCIFAILVAWIKYTILTILTSGMAVSKHQRRLVQCQHCGSPRAMHWICIGCCWLESRWLVWTEYLCSLYLRYVLIAGMTFYYWNDNRRLAKGSGNGKIITEEGVVEVGGDSGASKVKNQL</sequence>